<evidence type="ECO:0000256" key="3">
    <source>
        <dbReference type="ARBA" id="ARBA00022827"/>
    </source>
</evidence>
<dbReference type="InterPro" id="IPR028202">
    <property type="entry name" value="Reductase_C"/>
</dbReference>
<dbReference type="SUPFAM" id="SSF55424">
    <property type="entry name" value="FAD/NAD-linked reductases, dimerisation (C-terminal) domain"/>
    <property type="match status" value="1"/>
</dbReference>
<dbReference type="GO" id="GO:0005737">
    <property type="term" value="C:cytoplasm"/>
    <property type="evidence" value="ECO:0007669"/>
    <property type="project" value="TreeGrafter"/>
</dbReference>
<dbReference type="InterPro" id="IPR023753">
    <property type="entry name" value="FAD/NAD-binding_dom"/>
</dbReference>
<dbReference type="PANTHER" id="PTHR43557:SF2">
    <property type="entry name" value="RIESKE DOMAIN-CONTAINING PROTEIN-RELATED"/>
    <property type="match status" value="1"/>
</dbReference>
<dbReference type="Gene3D" id="3.50.50.60">
    <property type="entry name" value="FAD/NAD(P)-binding domain"/>
    <property type="match status" value="2"/>
</dbReference>
<evidence type="ECO:0000256" key="2">
    <source>
        <dbReference type="ARBA" id="ARBA00022630"/>
    </source>
</evidence>
<dbReference type="GO" id="GO:0051213">
    <property type="term" value="F:dioxygenase activity"/>
    <property type="evidence" value="ECO:0007669"/>
    <property type="project" value="UniProtKB-KW"/>
</dbReference>
<protein>
    <submittedName>
        <fullName evidence="7">3-phenylpropionate/trans-cinnamate dioxygenase ferredoxin reductase subunit</fullName>
        <ecNumber evidence="7">1.18.1.3</ecNumber>
    </submittedName>
</protein>
<dbReference type="GO" id="GO:0008860">
    <property type="term" value="F:ferredoxin-NAD+ reductase activity"/>
    <property type="evidence" value="ECO:0007669"/>
    <property type="project" value="UniProtKB-EC"/>
</dbReference>
<evidence type="ECO:0000313" key="8">
    <source>
        <dbReference type="Proteomes" id="UP000538670"/>
    </source>
</evidence>
<dbReference type="SUPFAM" id="SSF51905">
    <property type="entry name" value="FAD/NAD(P)-binding domain"/>
    <property type="match status" value="2"/>
</dbReference>
<comment type="cofactor">
    <cofactor evidence="1">
        <name>FAD</name>
        <dbReference type="ChEBI" id="CHEBI:57692"/>
    </cofactor>
</comment>
<feature type="domain" description="FAD/NAD(P)-binding" evidence="5">
    <location>
        <begin position="11"/>
        <end position="310"/>
    </location>
</feature>
<keyword evidence="7" id="KW-0223">Dioxygenase</keyword>
<evidence type="ECO:0000256" key="4">
    <source>
        <dbReference type="ARBA" id="ARBA00023002"/>
    </source>
</evidence>
<feature type="domain" description="Reductase C-terminal" evidence="6">
    <location>
        <begin position="329"/>
        <end position="412"/>
    </location>
</feature>
<dbReference type="EC" id="1.18.1.3" evidence="7"/>
<keyword evidence="2" id="KW-0285">Flavoprotein</keyword>
<keyword evidence="8" id="KW-1185">Reference proteome</keyword>
<dbReference type="InterPro" id="IPR050446">
    <property type="entry name" value="FAD-oxidoreductase/Apoptosis"/>
</dbReference>
<dbReference type="PANTHER" id="PTHR43557">
    <property type="entry name" value="APOPTOSIS-INDUCING FACTOR 1"/>
    <property type="match status" value="1"/>
</dbReference>
<dbReference type="AlphaFoldDB" id="A0A7W6ABW1"/>
<keyword evidence="3" id="KW-0274">FAD</keyword>
<dbReference type="InterPro" id="IPR036188">
    <property type="entry name" value="FAD/NAD-bd_sf"/>
</dbReference>
<sequence>MTHSPTPPASYDVLIVGTGHAGAQAAIALRQEGFAGTIAMIGEEAYPPYERPPLSKEYLAGDKPFERIMIRPERFWEERGVTLRLGEEVTAVDADARCVTTAAGAVIGYEHLIWAAGGHARRLSCAGHDLAGVHGVRTRADVDRLIAELPGVEHVVVIGGGYIGLEAAAVLTKFDKQVTIVEAQDRVLARVAGEVLSRFYEAEHRAHGVTVRLNESVTCLEGEGVVTGVRLMDGTVLPAQMAIVGIGIVPAVAPLLAAGAVGDNGVTVDAQGRTSLPHVFAVGDCAAHANDFAGGAVIRLESVQNANDQATTAARTIAGREAAYHAVPWFWSNQYDLKLQTVGLSIGHDRAILRGDPATRSFSIVYLRAGKVIALDCVNTMRDFVQGKALVAGGAVVGEDALADATRPFKTLWPLG</sequence>
<accession>A0A7W6ABW1</accession>
<dbReference type="Proteomes" id="UP000538670">
    <property type="component" value="Unassembled WGS sequence"/>
</dbReference>
<dbReference type="GO" id="GO:0016651">
    <property type="term" value="F:oxidoreductase activity, acting on NAD(P)H"/>
    <property type="evidence" value="ECO:0007669"/>
    <property type="project" value="TreeGrafter"/>
</dbReference>
<keyword evidence="4 7" id="KW-0560">Oxidoreductase</keyword>
<dbReference type="PRINTS" id="PR00411">
    <property type="entry name" value="PNDRDTASEI"/>
</dbReference>
<dbReference type="RefSeq" id="WP_183953047.1">
    <property type="nucleotide sequence ID" value="NZ_JACIDH010000027.1"/>
</dbReference>
<dbReference type="Pfam" id="PF07992">
    <property type="entry name" value="Pyr_redox_2"/>
    <property type="match status" value="1"/>
</dbReference>
<proteinExistence type="predicted"/>
<dbReference type="InterPro" id="IPR016156">
    <property type="entry name" value="FAD/NAD-linked_Rdtase_dimer_sf"/>
</dbReference>
<dbReference type="EMBL" id="JACIDH010000027">
    <property type="protein sequence ID" value="MBB3881029.1"/>
    <property type="molecule type" value="Genomic_DNA"/>
</dbReference>
<dbReference type="PRINTS" id="PR00368">
    <property type="entry name" value="FADPNR"/>
</dbReference>
<comment type="caution">
    <text evidence="7">The sequence shown here is derived from an EMBL/GenBank/DDBJ whole genome shotgun (WGS) entry which is preliminary data.</text>
</comment>
<evidence type="ECO:0000259" key="5">
    <source>
        <dbReference type="Pfam" id="PF07992"/>
    </source>
</evidence>
<name>A0A7W6ABW1_9SPHN</name>
<dbReference type="Pfam" id="PF14759">
    <property type="entry name" value="Reductase_C"/>
    <property type="match status" value="1"/>
</dbReference>
<evidence type="ECO:0000256" key="1">
    <source>
        <dbReference type="ARBA" id="ARBA00001974"/>
    </source>
</evidence>
<dbReference type="Gene3D" id="3.30.390.30">
    <property type="match status" value="1"/>
</dbReference>
<organism evidence="7 8">
    <name type="scientific">Sphingomonas pseudosanguinis</name>
    <dbReference type="NCBI Taxonomy" id="413712"/>
    <lineage>
        <taxon>Bacteria</taxon>
        <taxon>Pseudomonadati</taxon>
        <taxon>Pseudomonadota</taxon>
        <taxon>Alphaproteobacteria</taxon>
        <taxon>Sphingomonadales</taxon>
        <taxon>Sphingomonadaceae</taxon>
        <taxon>Sphingomonas</taxon>
    </lineage>
</organism>
<evidence type="ECO:0000259" key="6">
    <source>
        <dbReference type="Pfam" id="PF14759"/>
    </source>
</evidence>
<gene>
    <name evidence="7" type="ORF">GGR48_003483</name>
</gene>
<evidence type="ECO:0000313" key="7">
    <source>
        <dbReference type="EMBL" id="MBB3881029.1"/>
    </source>
</evidence>
<reference evidence="7 8" key="1">
    <citation type="submission" date="2020-08" db="EMBL/GenBank/DDBJ databases">
        <title>Genomic Encyclopedia of Type Strains, Phase IV (KMG-IV): sequencing the most valuable type-strain genomes for metagenomic binning, comparative biology and taxonomic classification.</title>
        <authorList>
            <person name="Goeker M."/>
        </authorList>
    </citation>
    <scope>NUCLEOTIDE SEQUENCE [LARGE SCALE GENOMIC DNA]</scope>
    <source>
        <strain evidence="7 8">DSM 19512</strain>
    </source>
</reference>